<evidence type="ECO:0008006" key="3">
    <source>
        <dbReference type="Google" id="ProtNLM"/>
    </source>
</evidence>
<proteinExistence type="predicted"/>
<reference evidence="1 2" key="1">
    <citation type="submission" date="2013-08" db="EMBL/GenBank/DDBJ databases">
        <authorList>
            <person name="Weinstock G."/>
            <person name="Sodergren E."/>
            <person name="Wylie T."/>
            <person name="Fulton L."/>
            <person name="Fulton R."/>
            <person name="Fronick C."/>
            <person name="O'Laughlin M."/>
            <person name="Godfrey J."/>
            <person name="Miner T."/>
            <person name="Herter B."/>
            <person name="Appelbaum E."/>
            <person name="Cordes M."/>
            <person name="Lek S."/>
            <person name="Wollam A."/>
            <person name="Pepin K.H."/>
            <person name="Palsikar V.B."/>
            <person name="Mitreva M."/>
            <person name="Wilson R.K."/>
        </authorList>
    </citation>
    <scope>NUCLEOTIDE SEQUENCE [LARGE SCALE GENOMIC DNA]</scope>
    <source>
        <strain evidence="1 2">ATCC 700627</strain>
    </source>
</reference>
<accession>U2QLY2</accession>
<dbReference type="Proteomes" id="UP000016637">
    <property type="component" value="Unassembled WGS sequence"/>
</dbReference>
<gene>
    <name evidence="1" type="ORF">HMPREF1983_01094</name>
</gene>
<feature type="non-terminal residue" evidence="1">
    <location>
        <position position="172"/>
    </location>
</feature>
<dbReference type="HOGENOM" id="CLU_035706_11_0_9"/>
<dbReference type="EMBL" id="AWVP01000066">
    <property type="protein sequence ID" value="ERK57491.1"/>
    <property type="molecule type" value="Genomic_DNA"/>
</dbReference>
<dbReference type="eggNOG" id="COG2826">
    <property type="taxonomic scope" value="Bacteria"/>
</dbReference>
<keyword evidence="2" id="KW-1185">Reference proteome</keyword>
<name>U2QLY2_9BACL</name>
<comment type="caution">
    <text evidence="1">The sequence shown here is derived from an EMBL/GenBank/DDBJ whole genome shotgun (WGS) entry which is preliminary data.</text>
</comment>
<evidence type="ECO:0000313" key="2">
    <source>
        <dbReference type="Proteomes" id="UP000016637"/>
    </source>
</evidence>
<evidence type="ECO:0000313" key="1">
    <source>
        <dbReference type="EMBL" id="ERK57491.1"/>
    </source>
</evidence>
<dbReference type="AlphaFoldDB" id="U2QLY2"/>
<protein>
    <recommendedName>
        <fullName evidence="3">Transposase IS30-like HTH domain-containing protein</fullName>
    </recommendedName>
</protein>
<sequence length="172" mass="20398">MSKTNFTRKYKESKHLTFKIRKVLSQLLKEADKCKKKNKSFMSKRTIAKMLNVSPQTVLNEINRGTIKTKVKINNKVKYRKEYSPTYGQYIYETNRMNCRNKSKFTKVKHFLEYAQKLMKEDSLSPDVVIGRVLTLGLFKKEEVVCVNTLYRYINDGRLKIKNIDLREKVSR</sequence>
<organism evidence="1 2">
    <name type="scientific">Gemella bergeri ATCC 700627</name>
    <dbReference type="NCBI Taxonomy" id="1321820"/>
    <lineage>
        <taxon>Bacteria</taxon>
        <taxon>Bacillati</taxon>
        <taxon>Bacillota</taxon>
        <taxon>Bacilli</taxon>
        <taxon>Bacillales</taxon>
        <taxon>Gemellaceae</taxon>
        <taxon>Gemella</taxon>
    </lineage>
</organism>